<dbReference type="STRING" id="874156.GCA_001021555_00948"/>
<accession>A0A0H0XQU7</accession>
<protein>
    <recommendedName>
        <fullName evidence="1">Glycosyltransferase subfamily 4-like N-terminal domain-containing protein</fullName>
    </recommendedName>
</protein>
<dbReference type="InterPro" id="IPR028098">
    <property type="entry name" value="Glyco_trans_4-like_N"/>
</dbReference>
<dbReference type="EMBL" id="LBHU01000001">
    <property type="protein sequence ID" value="KLI64356.1"/>
    <property type="molecule type" value="Genomic_DNA"/>
</dbReference>
<proteinExistence type="predicted"/>
<evidence type="ECO:0000313" key="3">
    <source>
        <dbReference type="Proteomes" id="UP000053455"/>
    </source>
</evidence>
<sequence>MTFMSCIHLNTDFAMGGVTKALSLFDHPDLREFARSRVIPIDPRRVTAPRLDAEIVINHATPNWASLPFYFMLRLRHRRSYLVHIEHTYTASWEAAHVPDTGRFRAMLKLMYANFDQIVAVSKAQREWLLSTGVVPAAKIRVIHPWSGTRGLDKVSPLEIDPTQPLKIGAIGRFDEAKGFDTLIRSMGLLPRSKFELTLAGAGPDEDLFRALARGVPNVRFAGKVDDVARFYEQCDLIVVPSRREAFGLVAAEARMAGRAVLVSDCDGLPEQVLGCGIVDDCSRPGSLARAIEEAARADLARMGRKAQLSMAGAETSRVSAWLALFVQARRALGECQPDLDTGETLLAADC</sequence>
<comment type="caution">
    <text evidence="2">The sequence shown here is derived from an EMBL/GenBank/DDBJ whole genome shotgun (WGS) entry which is preliminary data.</text>
</comment>
<evidence type="ECO:0000259" key="1">
    <source>
        <dbReference type="Pfam" id="PF13439"/>
    </source>
</evidence>
<dbReference type="PANTHER" id="PTHR12526">
    <property type="entry name" value="GLYCOSYLTRANSFERASE"/>
    <property type="match status" value="1"/>
</dbReference>
<gene>
    <name evidence="2" type="ORF">AAV99_01660</name>
</gene>
<dbReference type="Pfam" id="PF13439">
    <property type="entry name" value="Glyco_transf_4"/>
    <property type="match status" value="1"/>
</dbReference>
<organism evidence="2 3">
    <name type="scientific">Aurantiacibacter marinus</name>
    <dbReference type="NCBI Taxonomy" id="874156"/>
    <lineage>
        <taxon>Bacteria</taxon>
        <taxon>Pseudomonadati</taxon>
        <taxon>Pseudomonadota</taxon>
        <taxon>Alphaproteobacteria</taxon>
        <taxon>Sphingomonadales</taxon>
        <taxon>Erythrobacteraceae</taxon>
        <taxon>Aurantiacibacter</taxon>
    </lineage>
</organism>
<dbReference type="Gene3D" id="3.40.50.2000">
    <property type="entry name" value="Glycogen Phosphorylase B"/>
    <property type="match status" value="2"/>
</dbReference>
<feature type="domain" description="Glycosyltransferase subfamily 4-like N-terminal" evidence="1">
    <location>
        <begin position="66"/>
        <end position="145"/>
    </location>
</feature>
<name>A0A0H0XQU7_9SPHN</name>
<reference evidence="2 3" key="1">
    <citation type="submission" date="2015-04" db="EMBL/GenBank/DDBJ databases">
        <title>The draft genome sequence of Erythrobacter marinus HWDM-33.</title>
        <authorList>
            <person name="Zhuang L."/>
            <person name="Liu Y."/>
            <person name="Shao Z."/>
        </authorList>
    </citation>
    <scope>NUCLEOTIDE SEQUENCE [LARGE SCALE GENOMIC DNA]</scope>
    <source>
        <strain evidence="2 3">HWDM-33</strain>
    </source>
</reference>
<dbReference type="AlphaFoldDB" id="A0A0H0XQU7"/>
<evidence type="ECO:0000313" key="2">
    <source>
        <dbReference type="EMBL" id="KLI64356.1"/>
    </source>
</evidence>
<dbReference type="PANTHER" id="PTHR12526:SF630">
    <property type="entry name" value="GLYCOSYLTRANSFERASE"/>
    <property type="match status" value="1"/>
</dbReference>
<dbReference type="Proteomes" id="UP000053455">
    <property type="component" value="Unassembled WGS sequence"/>
</dbReference>
<dbReference type="OrthoDB" id="9806708at2"/>
<dbReference type="SUPFAM" id="SSF53756">
    <property type="entry name" value="UDP-Glycosyltransferase/glycogen phosphorylase"/>
    <property type="match status" value="1"/>
</dbReference>
<dbReference type="Pfam" id="PF13692">
    <property type="entry name" value="Glyco_trans_1_4"/>
    <property type="match status" value="1"/>
</dbReference>
<dbReference type="GO" id="GO:0016757">
    <property type="term" value="F:glycosyltransferase activity"/>
    <property type="evidence" value="ECO:0007669"/>
    <property type="project" value="UniProtKB-ARBA"/>
</dbReference>
<dbReference type="RefSeq" id="WP_047092218.1">
    <property type="nucleotide sequence ID" value="NZ_LBHU01000001.1"/>
</dbReference>
<keyword evidence="3" id="KW-1185">Reference proteome</keyword>
<dbReference type="PATRIC" id="fig|874156.12.peg.345"/>